<gene>
    <name evidence="1" type="ORF">K460DRAFT_417867</name>
</gene>
<dbReference type="RefSeq" id="XP_040785214.1">
    <property type="nucleotide sequence ID" value="XM_040937909.1"/>
</dbReference>
<organism evidence="1 2">
    <name type="scientific">Cucurbitaria berberidis CBS 394.84</name>
    <dbReference type="NCBI Taxonomy" id="1168544"/>
    <lineage>
        <taxon>Eukaryota</taxon>
        <taxon>Fungi</taxon>
        <taxon>Dikarya</taxon>
        <taxon>Ascomycota</taxon>
        <taxon>Pezizomycotina</taxon>
        <taxon>Dothideomycetes</taxon>
        <taxon>Pleosporomycetidae</taxon>
        <taxon>Pleosporales</taxon>
        <taxon>Pleosporineae</taxon>
        <taxon>Cucurbitariaceae</taxon>
        <taxon>Cucurbitaria</taxon>
    </lineage>
</organism>
<evidence type="ECO:0000313" key="1">
    <source>
        <dbReference type="EMBL" id="KAF1842651.1"/>
    </source>
</evidence>
<keyword evidence="2" id="KW-1185">Reference proteome</keyword>
<dbReference type="Proteomes" id="UP000800039">
    <property type="component" value="Unassembled WGS sequence"/>
</dbReference>
<reference evidence="1" key="1">
    <citation type="submission" date="2020-01" db="EMBL/GenBank/DDBJ databases">
        <authorList>
            <consortium name="DOE Joint Genome Institute"/>
            <person name="Haridas S."/>
            <person name="Albert R."/>
            <person name="Binder M."/>
            <person name="Bloem J."/>
            <person name="Labutti K."/>
            <person name="Salamov A."/>
            <person name="Andreopoulos B."/>
            <person name="Baker S.E."/>
            <person name="Barry K."/>
            <person name="Bills G."/>
            <person name="Bluhm B.H."/>
            <person name="Cannon C."/>
            <person name="Castanera R."/>
            <person name="Culley D.E."/>
            <person name="Daum C."/>
            <person name="Ezra D."/>
            <person name="Gonzalez J.B."/>
            <person name="Henrissat B."/>
            <person name="Kuo A."/>
            <person name="Liang C."/>
            <person name="Lipzen A."/>
            <person name="Lutzoni F."/>
            <person name="Magnuson J."/>
            <person name="Mondo S."/>
            <person name="Nolan M."/>
            <person name="Ohm R."/>
            <person name="Pangilinan J."/>
            <person name="Park H.-J."/>
            <person name="Ramirez L."/>
            <person name="Alfaro M."/>
            <person name="Sun H."/>
            <person name="Tritt A."/>
            <person name="Yoshinaga Y."/>
            <person name="Zwiers L.-H."/>
            <person name="Turgeon B.G."/>
            <person name="Goodwin S.B."/>
            <person name="Spatafora J.W."/>
            <person name="Crous P.W."/>
            <person name="Grigoriev I.V."/>
        </authorList>
    </citation>
    <scope>NUCLEOTIDE SEQUENCE</scope>
    <source>
        <strain evidence="1">CBS 394.84</strain>
    </source>
</reference>
<dbReference type="AlphaFoldDB" id="A0A9P4GC59"/>
<sequence length="344" mass="39000">MCSFRQTVLQRLKHAQSSPSKAAIQHLIEESSLTFAPGLADMIRSRNAPSVQQLRACSILLSKDHLKSKWFVYLQYYRKGPLCYICCGKSTNLRGAQERLHDYENESSSIPDSAKDLLERAFKRMRHTNLSAVDIPFEGADRIYMSALVTAFEATFAAGLWAYLPLTLGSVTPLRFWEEVPWFGLCGHSSLMEITFADLKDDLPNLDELRLDRIERQSLALHKYRSSETGQAALERYKDSLKEAYRTDEEFRDERLQYSKQFTSDGKQAIARANYRASEKYKSTEAAYKASGALAESKSRYATSDKNKAAQAKYAASEKGKASAKKRQAKYRASVKAKRQCFGQ</sequence>
<dbReference type="EMBL" id="ML976617">
    <property type="protein sequence ID" value="KAF1842651.1"/>
    <property type="molecule type" value="Genomic_DNA"/>
</dbReference>
<proteinExistence type="predicted"/>
<comment type="caution">
    <text evidence="1">The sequence shown here is derived from an EMBL/GenBank/DDBJ whole genome shotgun (WGS) entry which is preliminary data.</text>
</comment>
<accession>A0A9P4GC59</accession>
<dbReference type="GeneID" id="63855159"/>
<dbReference type="OrthoDB" id="3756789at2759"/>
<evidence type="ECO:0000313" key="2">
    <source>
        <dbReference type="Proteomes" id="UP000800039"/>
    </source>
</evidence>
<protein>
    <submittedName>
        <fullName evidence="1">Uncharacterized protein</fullName>
    </submittedName>
</protein>
<name>A0A9P4GC59_9PLEO</name>